<keyword evidence="3" id="KW-1185">Reference proteome</keyword>
<dbReference type="EMBL" id="CP075546">
    <property type="protein sequence ID" value="QVV89698.1"/>
    <property type="molecule type" value="Genomic_DNA"/>
</dbReference>
<feature type="region of interest" description="Disordered" evidence="1">
    <location>
        <begin position="723"/>
        <end position="853"/>
    </location>
</feature>
<dbReference type="GeneID" id="65096331"/>
<feature type="compositionally biased region" description="Polar residues" evidence="1">
    <location>
        <begin position="784"/>
        <end position="826"/>
    </location>
</feature>
<feature type="compositionally biased region" description="Polar residues" evidence="1">
    <location>
        <begin position="740"/>
        <end position="757"/>
    </location>
</feature>
<reference evidence="2 3" key="1">
    <citation type="submission" date="2021-05" db="EMBL/GenBank/DDBJ databases">
        <title>A novel Methanospirillum isolate from a pyrite-forming mixed culture.</title>
        <authorList>
            <person name="Bunk B."/>
            <person name="Sproer C."/>
            <person name="Spring S."/>
            <person name="Pester M."/>
        </authorList>
    </citation>
    <scope>NUCLEOTIDE SEQUENCE [LARGE SCALE GENOMIC DNA]</scope>
    <source>
        <strain evidence="2 3">J.3.6.1-F.2.7.3</strain>
    </source>
</reference>
<dbReference type="RefSeq" id="WP_214420488.1">
    <property type="nucleotide sequence ID" value="NZ_CP075546.1"/>
</dbReference>
<accession>A0A8E7EHT2</accession>
<feature type="compositionally biased region" description="Polar residues" evidence="1">
    <location>
        <begin position="765"/>
        <end position="775"/>
    </location>
</feature>
<feature type="compositionally biased region" description="Basic and acidic residues" evidence="1">
    <location>
        <begin position="841"/>
        <end position="853"/>
    </location>
</feature>
<feature type="compositionally biased region" description="Acidic residues" evidence="1">
    <location>
        <begin position="725"/>
        <end position="738"/>
    </location>
</feature>
<name>A0A8E7EHT2_9EURY</name>
<dbReference type="KEGG" id="mrtj:KHC33_04065"/>
<feature type="compositionally biased region" description="Basic and acidic residues" evidence="1">
    <location>
        <begin position="290"/>
        <end position="299"/>
    </location>
</feature>
<gene>
    <name evidence="2" type="ORF">KHC33_04065</name>
</gene>
<protein>
    <submittedName>
        <fullName evidence="2">Uncharacterized protein</fullName>
    </submittedName>
</protein>
<evidence type="ECO:0000256" key="1">
    <source>
        <dbReference type="SAM" id="MobiDB-lite"/>
    </source>
</evidence>
<dbReference type="Proteomes" id="UP000680656">
    <property type="component" value="Chromosome"/>
</dbReference>
<organism evidence="2 3">
    <name type="scientific">Methanospirillum purgamenti</name>
    <dbReference type="NCBI Taxonomy" id="2834276"/>
    <lineage>
        <taxon>Archaea</taxon>
        <taxon>Methanobacteriati</taxon>
        <taxon>Methanobacteriota</taxon>
        <taxon>Stenosarchaea group</taxon>
        <taxon>Methanomicrobia</taxon>
        <taxon>Methanomicrobiales</taxon>
        <taxon>Methanospirillaceae</taxon>
        <taxon>Methanospirillum</taxon>
    </lineage>
</organism>
<evidence type="ECO:0000313" key="2">
    <source>
        <dbReference type="EMBL" id="QVV89698.1"/>
    </source>
</evidence>
<feature type="region of interest" description="Disordered" evidence="1">
    <location>
        <begin position="276"/>
        <end position="299"/>
    </location>
</feature>
<dbReference type="AlphaFoldDB" id="A0A8E7EHT2"/>
<sequence length="964" mass="107240">MNPALLARKVNRISKQGKTDASTSDRDITRRRWLPVDIDPTRPSGISSSNEEHEEALTKAKKIRGFLSEMGWPVPILADSGNGAHLLYRIDLPNDAEATQLVKDCLTTLSQFFTDARSSVDIANHNASRIWKLYGTVSRKGDNTEDRPHRRSEILEHPEDLIPVKVSDLMLLASLMTVDESKKSGSNATGGISAASNIDLGDWLSSHGIGYEEKPYSGGRLFVFDECPFSGAHKDGAYAIQFVSGAIFAGCHHNSCGGGEQRWKELREMYEGCREGGAKRRPSQMTSEEYDQKRKQDARSKAEAKAEYYGNVSEIPKSSDQSVDTIPIDHTAEAARILREGNPAEYILNSFKMDHEGDDIVARCLIMSFASRSVINSNGLHVLVTGDSGKGKSHTFDTMLTHIPQEFRLGGRLSDKALFYAEDIRAGSAICLDDVGLSDQMQETLKGVTTSFKKPFIYRTVNKDRKGQTCIIPERCVWWALKVEGSGDDQVWNRMLTCWIDDSQEQDDKVLERELEAAALLPADEDDLRFETVVCHHIWNQLTPVHVVIPYAKRIRFSSSANRRNPGMLLDLIKSVAALYQHQRERTLVRGRDVIYATTDDFRKACEIYLALNGECGSQASKLTRGEAALAVQMHASGRTEFTMEELIDLTHPRKKSYNAIKKILHGGSSHQIHYDGLLEKCPAISYLDRTDSTSEGVSKRQKVYTWNRHQYESWIAGGGCWLDEGSEGSDDDPDDDNVSGISGSSRNVSGSVPLTNERQDESEIQNNSLTNLESEYTRKEENVQSTHEPVVTYTSAPESFRLSANTSDQISSTNISKSNNETEASPISGDDPLTSAKQGDLPRTDLDPDDFHPINGVWSGPCAVCGGKWIQYTEKFSQKQKEEGRFTHKICQKCYSKAVARKCKSFIALPGLLNVRAMIPANKDLGRCDVCNTGAATWVDPETKQKICQVCYSREQNRPGVMA</sequence>
<evidence type="ECO:0000313" key="3">
    <source>
        <dbReference type="Proteomes" id="UP000680656"/>
    </source>
</evidence>
<proteinExistence type="predicted"/>